<sequence>MTLYIDPPVWPAHGTLFSHLISDESLAELHDFAAASGISERAFDEDHYDVPEFRHPELVARGAVPVSGNELARILTRSGLRVRSRDRSGKVRPRLSRAWSRLGGRLLETPATPAEWEDLGEGLLLRWSEHHRSYHALPHLAAVLHGVALLERHGECAAEQGPALLLAAWYHDAVYAGTAGEDEEASARLAEDQLSRMLPDHLTAETARLVRLTASHSPEEGDHSGAVLVDADLEVLGRERALYRRYAQQVRQDYAHVPEEQFRAGRAQVLQRLLEAPPLFRTTTGRRLWEGQARNNMEQELRELTSG</sequence>
<evidence type="ECO:0000313" key="3">
    <source>
        <dbReference type="Proteomes" id="UP000633136"/>
    </source>
</evidence>
<dbReference type="PANTHER" id="PTHR21174">
    <property type="match status" value="1"/>
</dbReference>
<evidence type="ECO:0000313" key="2">
    <source>
        <dbReference type="EMBL" id="GGE75455.1"/>
    </source>
</evidence>
<feature type="domain" description="DUF4031" evidence="1">
    <location>
        <begin position="4"/>
        <end position="77"/>
    </location>
</feature>
<name>A0A917AWA9_9MICC</name>
<keyword evidence="3" id="KW-1185">Reference proteome</keyword>
<evidence type="ECO:0000259" key="1">
    <source>
        <dbReference type="Pfam" id="PF13223"/>
    </source>
</evidence>
<accession>A0A917AWA9</accession>
<dbReference type="SUPFAM" id="SSF109604">
    <property type="entry name" value="HD-domain/PDEase-like"/>
    <property type="match status" value="1"/>
</dbReference>
<organism evidence="2 3">
    <name type="scientific">Nesterenkonia cremea</name>
    <dbReference type="NCBI Taxonomy" id="1882340"/>
    <lineage>
        <taxon>Bacteria</taxon>
        <taxon>Bacillati</taxon>
        <taxon>Actinomycetota</taxon>
        <taxon>Actinomycetes</taxon>
        <taxon>Micrococcales</taxon>
        <taxon>Micrococcaceae</taxon>
        <taxon>Nesterenkonia</taxon>
    </lineage>
</organism>
<dbReference type="PANTHER" id="PTHR21174:SF0">
    <property type="entry name" value="HD PHOSPHOHYDROLASE FAMILY PROTEIN-RELATED"/>
    <property type="match status" value="1"/>
</dbReference>
<dbReference type="AlphaFoldDB" id="A0A917AWA9"/>
<comment type="caution">
    <text evidence="2">The sequence shown here is derived from an EMBL/GenBank/DDBJ whole genome shotgun (WGS) entry which is preliminary data.</text>
</comment>
<proteinExistence type="predicted"/>
<gene>
    <name evidence="2" type="ORF">GCM10011401_23460</name>
</gene>
<dbReference type="InterPro" id="IPR009218">
    <property type="entry name" value="HD_phosphohydro"/>
</dbReference>
<protein>
    <recommendedName>
        <fullName evidence="1">DUF4031 domain-containing protein</fullName>
    </recommendedName>
</protein>
<dbReference type="EMBL" id="BMIS01000012">
    <property type="protein sequence ID" value="GGE75455.1"/>
    <property type="molecule type" value="Genomic_DNA"/>
</dbReference>
<dbReference type="Proteomes" id="UP000633136">
    <property type="component" value="Unassembled WGS sequence"/>
</dbReference>
<reference evidence="2" key="2">
    <citation type="submission" date="2020-09" db="EMBL/GenBank/DDBJ databases">
        <authorList>
            <person name="Sun Q."/>
            <person name="Zhou Y."/>
        </authorList>
    </citation>
    <scope>NUCLEOTIDE SEQUENCE</scope>
    <source>
        <strain evidence="2">CGMCC 1.15388</strain>
    </source>
</reference>
<dbReference type="InterPro" id="IPR025109">
    <property type="entry name" value="DUF4031"/>
</dbReference>
<reference evidence="2" key="1">
    <citation type="journal article" date="2014" name="Int. J. Syst. Evol. Microbiol.">
        <title>Complete genome sequence of Corynebacterium casei LMG S-19264T (=DSM 44701T), isolated from a smear-ripened cheese.</title>
        <authorList>
            <consortium name="US DOE Joint Genome Institute (JGI-PGF)"/>
            <person name="Walter F."/>
            <person name="Albersmeier A."/>
            <person name="Kalinowski J."/>
            <person name="Ruckert C."/>
        </authorList>
    </citation>
    <scope>NUCLEOTIDE SEQUENCE</scope>
    <source>
        <strain evidence="2">CGMCC 1.15388</strain>
    </source>
</reference>
<dbReference type="Pfam" id="PF13223">
    <property type="entry name" value="DUF4031"/>
    <property type="match status" value="1"/>
</dbReference>
<dbReference type="RefSeq" id="WP_188685946.1">
    <property type="nucleotide sequence ID" value="NZ_BMIS01000012.1"/>
</dbReference>